<gene>
    <name evidence="4" type="ORF">A2U01_0010205</name>
</gene>
<evidence type="ECO:0000256" key="1">
    <source>
        <dbReference type="ARBA" id="ARBA00007606"/>
    </source>
</evidence>
<organism evidence="4 5">
    <name type="scientific">Trifolium medium</name>
    <dbReference type="NCBI Taxonomy" id="97028"/>
    <lineage>
        <taxon>Eukaryota</taxon>
        <taxon>Viridiplantae</taxon>
        <taxon>Streptophyta</taxon>
        <taxon>Embryophyta</taxon>
        <taxon>Tracheophyta</taxon>
        <taxon>Spermatophyta</taxon>
        <taxon>Magnoliopsida</taxon>
        <taxon>eudicotyledons</taxon>
        <taxon>Gunneridae</taxon>
        <taxon>Pentapetalae</taxon>
        <taxon>rosids</taxon>
        <taxon>fabids</taxon>
        <taxon>Fabales</taxon>
        <taxon>Fabaceae</taxon>
        <taxon>Papilionoideae</taxon>
        <taxon>50 kb inversion clade</taxon>
        <taxon>NPAAA clade</taxon>
        <taxon>Hologalegina</taxon>
        <taxon>IRL clade</taxon>
        <taxon>Trifolieae</taxon>
        <taxon>Trifolium</taxon>
    </lineage>
</organism>
<dbReference type="PANTHER" id="PTHR32401">
    <property type="entry name" value="CONCANAVALIN A-LIKE LECTIN FAMILY PROTEIN"/>
    <property type="match status" value="1"/>
</dbReference>
<sequence>ITLEEDAKISASGVLELNDPKDTNVFVGRAFYTLPVPIWDPSTGNVASFITTFSFVLENVGTKVPADGLVFLHQQMLPFPAPQSVDGWE</sequence>
<dbReference type="GO" id="GO:0030246">
    <property type="term" value="F:carbohydrate binding"/>
    <property type="evidence" value="ECO:0007669"/>
    <property type="project" value="UniProtKB-KW"/>
</dbReference>
<comment type="similarity">
    <text evidence="1">Belongs to the leguminous lectin family.</text>
</comment>
<evidence type="ECO:0000313" key="4">
    <source>
        <dbReference type="EMBL" id="MCH89310.1"/>
    </source>
</evidence>
<proteinExistence type="inferred from homology"/>
<dbReference type="PANTHER" id="PTHR32401:SF49">
    <property type="entry name" value="OS10G0129200 PROTEIN"/>
    <property type="match status" value="1"/>
</dbReference>
<feature type="non-terminal residue" evidence="4">
    <location>
        <position position="1"/>
    </location>
</feature>
<dbReference type="InterPro" id="IPR050258">
    <property type="entry name" value="Leguminous_Lectin"/>
</dbReference>
<dbReference type="InterPro" id="IPR001220">
    <property type="entry name" value="Legume_lectin_dom"/>
</dbReference>
<dbReference type="AlphaFoldDB" id="A0A392MP77"/>
<keyword evidence="5" id="KW-1185">Reference proteome</keyword>
<dbReference type="SUPFAM" id="SSF49899">
    <property type="entry name" value="Concanavalin A-like lectins/glucanases"/>
    <property type="match status" value="1"/>
</dbReference>
<dbReference type="Proteomes" id="UP000265520">
    <property type="component" value="Unassembled WGS sequence"/>
</dbReference>
<protein>
    <submittedName>
        <fullName evidence="4">Lectin</fullName>
    </submittedName>
</protein>
<comment type="caution">
    <text evidence="4">The sequence shown here is derived from an EMBL/GenBank/DDBJ whole genome shotgun (WGS) entry which is preliminary data.</text>
</comment>
<evidence type="ECO:0000256" key="2">
    <source>
        <dbReference type="ARBA" id="ARBA00022734"/>
    </source>
</evidence>
<dbReference type="Pfam" id="PF00139">
    <property type="entry name" value="Lectin_legB"/>
    <property type="match status" value="1"/>
</dbReference>
<dbReference type="EMBL" id="LXQA010015887">
    <property type="protein sequence ID" value="MCH89310.1"/>
    <property type="molecule type" value="Genomic_DNA"/>
</dbReference>
<evidence type="ECO:0000313" key="5">
    <source>
        <dbReference type="Proteomes" id="UP000265520"/>
    </source>
</evidence>
<evidence type="ECO:0000259" key="3">
    <source>
        <dbReference type="Pfam" id="PF00139"/>
    </source>
</evidence>
<dbReference type="Gene3D" id="2.60.120.200">
    <property type="match status" value="1"/>
</dbReference>
<feature type="domain" description="Legume lectin" evidence="3">
    <location>
        <begin position="1"/>
        <end position="72"/>
    </location>
</feature>
<keyword evidence="2" id="KW-0430">Lectin</keyword>
<dbReference type="InterPro" id="IPR013320">
    <property type="entry name" value="ConA-like_dom_sf"/>
</dbReference>
<reference evidence="4 5" key="1">
    <citation type="journal article" date="2018" name="Front. Plant Sci.">
        <title>Red Clover (Trifolium pratense) and Zigzag Clover (T. medium) - A Picture of Genomic Similarities and Differences.</title>
        <authorList>
            <person name="Dluhosova J."/>
            <person name="Istvanek J."/>
            <person name="Nedelnik J."/>
            <person name="Repkova J."/>
        </authorList>
    </citation>
    <scope>NUCLEOTIDE SEQUENCE [LARGE SCALE GENOMIC DNA]</scope>
    <source>
        <strain evidence="5">cv. 10/8</strain>
        <tissue evidence="4">Leaf</tissue>
    </source>
</reference>
<dbReference type="GO" id="GO:0009610">
    <property type="term" value="P:response to symbiotic fungus"/>
    <property type="evidence" value="ECO:0007669"/>
    <property type="project" value="UniProtKB-ARBA"/>
</dbReference>
<accession>A0A392MP77</accession>
<name>A0A392MP77_9FABA</name>